<feature type="domain" description="BTB" evidence="1">
    <location>
        <begin position="21"/>
        <end position="89"/>
    </location>
</feature>
<dbReference type="Gene3D" id="3.30.710.10">
    <property type="entry name" value="Potassium Channel Kv1.1, Chain A"/>
    <property type="match status" value="1"/>
</dbReference>
<dbReference type="CDD" id="cd11709">
    <property type="entry name" value="SPRY"/>
    <property type="match status" value="1"/>
</dbReference>
<reference evidence="3 4" key="1">
    <citation type="submission" date="2014-02" db="EMBL/GenBank/DDBJ databases">
        <title>Single nucleus genome sequencing reveals high similarity among nuclei of an endomycorrhizal fungus.</title>
        <authorList>
            <person name="Lin K."/>
            <person name="Geurts R."/>
            <person name="Zhang Z."/>
            <person name="Limpens E."/>
            <person name="Saunders D.G."/>
            <person name="Mu D."/>
            <person name="Pang E."/>
            <person name="Cao H."/>
            <person name="Cha H."/>
            <person name="Lin T."/>
            <person name="Zhou Q."/>
            <person name="Shang Y."/>
            <person name="Li Y."/>
            <person name="Ivanov S."/>
            <person name="Sharma T."/>
            <person name="Velzen R.V."/>
            <person name="Ruijter N.D."/>
            <person name="Aanen D.K."/>
            <person name="Win J."/>
            <person name="Kamoun S."/>
            <person name="Bisseling T."/>
            <person name="Huang S."/>
        </authorList>
    </citation>
    <scope>NUCLEOTIDE SEQUENCE [LARGE SCALE GENOMIC DNA]</scope>
    <source>
        <strain evidence="4">DAOM197198w</strain>
    </source>
</reference>
<dbReference type="PROSITE" id="PS50097">
    <property type="entry name" value="BTB"/>
    <property type="match status" value="1"/>
</dbReference>
<proteinExistence type="predicted"/>
<dbReference type="GO" id="GO:0005737">
    <property type="term" value="C:cytoplasm"/>
    <property type="evidence" value="ECO:0007669"/>
    <property type="project" value="TreeGrafter"/>
</dbReference>
<dbReference type="EMBL" id="JEMT01028565">
    <property type="protein sequence ID" value="EXX54254.1"/>
    <property type="molecule type" value="Genomic_DNA"/>
</dbReference>
<dbReference type="HOGENOM" id="CLU_027011_1_0_1"/>
<dbReference type="PROSITE" id="PS50188">
    <property type="entry name" value="B302_SPRY"/>
    <property type="match status" value="1"/>
</dbReference>
<dbReference type="InterPro" id="IPR011333">
    <property type="entry name" value="SKP1/BTB/POZ_sf"/>
</dbReference>
<dbReference type="SMART" id="SM00225">
    <property type="entry name" value="BTB"/>
    <property type="match status" value="1"/>
</dbReference>
<dbReference type="InterPro" id="IPR043136">
    <property type="entry name" value="B30.2/SPRY_sf"/>
</dbReference>
<dbReference type="OrthoDB" id="9997739at2759"/>
<comment type="caution">
    <text evidence="3">The sequence shown here is derived from an EMBL/GenBank/DDBJ whole genome shotgun (WGS) entry which is preliminary data.</text>
</comment>
<dbReference type="InterPro" id="IPR003877">
    <property type="entry name" value="SPRY_dom"/>
</dbReference>
<feature type="domain" description="B30.2/SPRY" evidence="2">
    <location>
        <begin position="286"/>
        <end position="468"/>
    </location>
</feature>
<dbReference type="SUPFAM" id="SSF49899">
    <property type="entry name" value="Concanavalin A-like lectins/glucanases"/>
    <property type="match status" value="1"/>
</dbReference>
<dbReference type="Proteomes" id="UP000022910">
    <property type="component" value="Unassembled WGS sequence"/>
</dbReference>
<dbReference type="InterPro" id="IPR052407">
    <property type="entry name" value="BTB_POZ_domain_cont_9"/>
</dbReference>
<evidence type="ECO:0000313" key="3">
    <source>
        <dbReference type="EMBL" id="EXX54254.1"/>
    </source>
</evidence>
<dbReference type="PANTHER" id="PTHR46306:SF1">
    <property type="entry name" value="BTB_POZ DOMAIN-CONTAINING PROTEIN 9"/>
    <property type="match status" value="1"/>
</dbReference>
<dbReference type="Gene3D" id="2.60.120.920">
    <property type="match status" value="1"/>
</dbReference>
<accession>A0A015JH62</accession>
<dbReference type="PANTHER" id="PTHR46306">
    <property type="entry name" value="BTB/POZ DOMAIN-CONTAINING PROTEIN 9"/>
    <property type="match status" value="1"/>
</dbReference>
<dbReference type="Pfam" id="PF00651">
    <property type="entry name" value="BTB"/>
    <property type="match status" value="1"/>
</dbReference>
<organism evidence="3 4">
    <name type="scientific">Rhizophagus irregularis (strain DAOM 197198w)</name>
    <name type="common">Glomus intraradices</name>
    <dbReference type="NCBI Taxonomy" id="1432141"/>
    <lineage>
        <taxon>Eukaryota</taxon>
        <taxon>Fungi</taxon>
        <taxon>Fungi incertae sedis</taxon>
        <taxon>Mucoromycota</taxon>
        <taxon>Glomeromycotina</taxon>
        <taxon>Glomeromycetes</taxon>
        <taxon>Glomerales</taxon>
        <taxon>Glomeraceae</taxon>
        <taxon>Rhizophagus</taxon>
    </lineage>
</organism>
<keyword evidence="4" id="KW-1185">Reference proteome</keyword>
<evidence type="ECO:0000259" key="2">
    <source>
        <dbReference type="PROSITE" id="PS50188"/>
    </source>
</evidence>
<protein>
    <recommendedName>
        <fullName evidence="5">Btb/poz domain containing protein</fullName>
    </recommendedName>
</protein>
<evidence type="ECO:0008006" key="5">
    <source>
        <dbReference type="Google" id="ProtNLM"/>
    </source>
</evidence>
<dbReference type="SMART" id="SM00449">
    <property type="entry name" value="SPRY"/>
    <property type="match status" value="1"/>
</dbReference>
<dbReference type="Pfam" id="PF00622">
    <property type="entry name" value="SPRY"/>
    <property type="match status" value="1"/>
</dbReference>
<evidence type="ECO:0000259" key="1">
    <source>
        <dbReference type="PROSITE" id="PS50097"/>
    </source>
</evidence>
<dbReference type="InterPro" id="IPR001870">
    <property type="entry name" value="B30.2/SPRY"/>
</dbReference>
<evidence type="ECO:0000313" key="4">
    <source>
        <dbReference type="Proteomes" id="UP000022910"/>
    </source>
</evidence>
<dbReference type="AlphaFoldDB" id="A0A015JH62"/>
<dbReference type="InterPro" id="IPR013320">
    <property type="entry name" value="ConA-like_dom_sf"/>
</dbReference>
<name>A0A015JH62_RHIIW</name>
<gene>
    <name evidence="3" type="ORF">RirG_236300</name>
</gene>
<sequence>MIRGYSLNQDLKLLVNNSKYSDIEILCKDEIKLYGCRAILAARSEVLEGLLYNGMKESFERQISFPTINSSGMKIILEYIYVGSIEVNSLTKDNIIEAYCAADYFQLLDLQEFIMRTIKIFLKNNYTTNYSPELLSKVVEIMPLSEDNTLLNLLVKEVATILLTDIEIGRLSIIALQYLLFYAHENDIPFATPEYEVFRYSAIFAAKNVSDVTYKALMEKLPTLEQIDNLIQIENKFITDHQKVAQELEHLIEYIDFRRIKKSQFDFIEPLKIIPAEIIQHNSELINSDLNNIRGIPIYRIKESELFWDESACGSNLVIEDNGKIIQASNNCKSHQSARANILIEDKGIFEWDVIIEKYCTYSWVGVCASENFNYENFAGNQPNGWVLGSGGAFRNNNNFVRNYCPSFHKDGARITVHLDMNKRTCAFTVNGIKYREILEWNNLPSKPYPVVSLRYPGRFRILSHQKK</sequence>
<dbReference type="SUPFAM" id="SSF54695">
    <property type="entry name" value="POZ domain"/>
    <property type="match status" value="1"/>
</dbReference>
<dbReference type="InterPro" id="IPR000210">
    <property type="entry name" value="BTB/POZ_dom"/>
</dbReference>